<feature type="signal peptide" evidence="4">
    <location>
        <begin position="1"/>
        <end position="20"/>
    </location>
</feature>
<dbReference type="InterPro" id="IPR003172">
    <property type="entry name" value="ML_dom"/>
</dbReference>
<proteinExistence type="evidence at transcript level"/>
<feature type="domain" description="MD-2-related lipid-recognition" evidence="5">
    <location>
        <begin position="27"/>
        <end position="134"/>
    </location>
</feature>
<evidence type="ECO:0000256" key="2">
    <source>
        <dbReference type="ARBA" id="ARBA00006370"/>
    </source>
</evidence>
<evidence type="ECO:0000256" key="3">
    <source>
        <dbReference type="ARBA" id="ARBA00022525"/>
    </source>
</evidence>
<dbReference type="GO" id="GO:0005576">
    <property type="term" value="C:extracellular region"/>
    <property type="evidence" value="ECO:0007669"/>
    <property type="project" value="UniProtKB-SubCell"/>
</dbReference>
<protein>
    <submittedName>
        <fullName evidence="6">Putative ml domain protein</fullName>
    </submittedName>
</protein>
<dbReference type="InterPro" id="IPR014756">
    <property type="entry name" value="Ig_E-set"/>
</dbReference>
<evidence type="ECO:0000313" key="6">
    <source>
        <dbReference type="EMBL" id="JAP67807.1"/>
    </source>
</evidence>
<dbReference type="EMBL" id="GEFH01000774">
    <property type="protein sequence ID" value="JAP67807.1"/>
    <property type="molecule type" value="mRNA"/>
</dbReference>
<evidence type="ECO:0000259" key="5">
    <source>
        <dbReference type="SMART" id="SM00737"/>
    </source>
</evidence>
<keyword evidence="4" id="KW-0732">Signal</keyword>
<reference evidence="6" key="1">
    <citation type="journal article" date="2017" name="Ticks Tick Borne Dis.">
        <title>An insight into the sialome of Hyalomma excavatum.</title>
        <authorList>
            <person name="Ribeiro J.M."/>
            <person name="Slovak M."/>
            <person name="Francischetti I.M."/>
        </authorList>
    </citation>
    <scope>NUCLEOTIDE SEQUENCE</scope>
    <source>
        <strain evidence="6">Samish</strain>
        <tissue evidence="6">Salivary glands</tissue>
    </source>
</reference>
<feature type="chain" id="PRO_5007283923" evidence="4">
    <location>
        <begin position="21"/>
        <end position="134"/>
    </location>
</feature>
<name>A0A131XMI8_9ACAR</name>
<keyword evidence="3" id="KW-0964">Secreted</keyword>
<feature type="non-terminal residue" evidence="6">
    <location>
        <position position="134"/>
    </location>
</feature>
<dbReference type="AlphaFoldDB" id="A0A131XMI8"/>
<comment type="similarity">
    <text evidence="2">Belongs to the NPC2 family.</text>
</comment>
<accession>A0A131XMI8</accession>
<dbReference type="Gene3D" id="2.60.40.770">
    <property type="match status" value="1"/>
</dbReference>
<dbReference type="Pfam" id="PF02221">
    <property type="entry name" value="E1_DerP2_DerF2"/>
    <property type="match status" value="1"/>
</dbReference>
<organism evidence="6">
    <name type="scientific">Hyalomma excavatum</name>
    <dbReference type="NCBI Taxonomy" id="257692"/>
    <lineage>
        <taxon>Eukaryota</taxon>
        <taxon>Metazoa</taxon>
        <taxon>Ecdysozoa</taxon>
        <taxon>Arthropoda</taxon>
        <taxon>Chelicerata</taxon>
        <taxon>Arachnida</taxon>
        <taxon>Acari</taxon>
        <taxon>Parasitiformes</taxon>
        <taxon>Ixodida</taxon>
        <taxon>Ixodoidea</taxon>
        <taxon>Ixodidae</taxon>
        <taxon>Hyalomminae</taxon>
        <taxon>Hyalomma</taxon>
    </lineage>
</organism>
<dbReference type="SUPFAM" id="SSF81296">
    <property type="entry name" value="E set domains"/>
    <property type="match status" value="1"/>
</dbReference>
<dbReference type="FunFam" id="2.60.40.770:FF:000001">
    <property type="entry name" value="NPC intracellular cholesterol transporter 2"/>
    <property type="match status" value="1"/>
</dbReference>
<evidence type="ECO:0000256" key="1">
    <source>
        <dbReference type="ARBA" id="ARBA00004613"/>
    </source>
</evidence>
<sequence length="134" mass="14765">MHSTTAHFSVLFAVIGLAFGQSQNITYEDCGSNAQILSAVMDPCDSDPCVLKRRGTSLIRYSMISDQDSNTATLDAWMKILGINVRVPGIEKDLCKKTVKCPVVKGKTYNGTMEVYVPWYIPPMTRVVDIEISG</sequence>
<dbReference type="SMART" id="SM00737">
    <property type="entry name" value="ML"/>
    <property type="match status" value="1"/>
</dbReference>
<comment type="subcellular location">
    <subcellularLocation>
        <location evidence="1">Secreted</location>
    </subcellularLocation>
</comment>
<evidence type="ECO:0000256" key="4">
    <source>
        <dbReference type="SAM" id="SignalP"/>
    </source>
</evidence>